<dbReference type="Proteomes" id="UP000828390">
    <property type="component" value="Unassembled WGS sequence"/>
</dbReference>
<name>A0A9D4C4X5_DREPO</name>
<dbReference type="EMBL" id="JAIWYP010000013">
    <property type="protein sequence ID" value="KAH3717118.1"/>
    <property type="molecule type" value="Genomic_DNA"/>
</dbReference>
<proteinExistence type="predicted"/>
<gene>
    <name evidence="1" type="ORF">DPMN_059896</name>
</gene>
<accession>A0A9D4C4X5</accession>
<keyword evidence="2" id="KW-1185">Reference proteome</keyword>
<reference evidence="1" key="2">
    <citation type="submission" date="2020-11" db="EMBL/GenBank/DDBJ databases">
        <authorList>
            <person name="McCartney M.A."/>
            <person name="Auch B."/>
            <person name="Kono T."/>
            <person name="Mallez S."/>
            <person name="Becker A."/>
            <person name="Gohl D.M."/>
            <person name="Silverstein K.A.T."/>
            <person name="Koren S."/>
            <person name="Bechman K.B."/>
            <person name="Herman A."/>
            <person name="Abrahante J.E."/>
            <person name="Garbe J."/>
        </authorList>
    </citation>
    <scope>NUCLEOTIDE SEQUENCE</scope>
    <source>
        <strain evidence="1">Duluth1</strain>
        <tissue evidence="1">Whole animal</tissue>
    </source>
</reference>
<evidence type="ECO:0000313" key="2">
    <source>
        <dbReference type="Proteomes" id="UP000828390"/>
    </source>
</evidence>
<reference evidence="1" key="1">
    <citation type="journal article" date="2019" name="bioRxiv">
        <title>The Genome of the Zebra Mussel, Dreissena polymorpha: A Resource for Invasive Species Research.</title>
        <authorList>
            <person name="McCartney M.A."/>
            <person name="Auch B."/>
            <person name="Kono T."/>
            <person name="Mallez S."/>
            <person name="Zhang Y."/>
            <person name="Obille A."/>
            <person name="Becker A."/>
            <person name="Abrahante J.E."/>
            <person name="Garbe J."/>
            <person name="Badalamenti J.P."/>
            <person name="Herman A."/>
            <person name="Mangelson H."/>
            <person name="Liachko I."/>
            <person name="Sullivan S."/>
            <person name="Sone E.D."/>
            <person name="Koren S."/>
            <person name="Silverstein K.A.T."/>
            <person name="Beckman K.B."/>
            <person name="Gohl D.M."/>
        </authorList>
    </citation>
    <scope>NUCLEOTIDE SEQUENCE</scope>
    <source>
        <strain evidence="1">Duluth1</strain>
        <tissue evidence="1">Whole animal</tissue>
    </source>
</reference>
<dbReference type="AlphaFoldDB" id="A0A9D4C4X5"/>
<organism evidence="1 2">
    <name type="scientific">Dreissena polymorpha</name>
    <name type="common">Zebra mussel</name>
    <name type="synonym">Mytilus polymorpha</name>
    <dbReference type="NCBI Taxonomy" id="45954"/>
    <lineage>
        <taxon>Eukaryota</taxon>
        <taxon>Metazoa</taxon>
        <taxon>Spiralia</taxon>
        <taxon>Lophotrochozoa</taxon>
        <taxon>Mollusca</taxon>
        <taxon>Bivalvia</taxon>
        <taxon>Autobranchia</taxon>
        <taxon>Heteroconchia</taxon>
        <taxon>Euheterodonta</taxon>
        <taxon>Imparidentia</taxon>
        <taxon>Neoheterodontei</taxon>
        <taxon>Myida</taxon>
        <taxon>Dreissenoidea</taxon>
        <taxon>Dreissenidae</taxon>
        <taxon>Dreissena</taxon>
    </lineage>
</organism>
<evidence type="ECO:0000313" key="1">
    <source>
        <dbReference type="EMBL" id="KAH3717118.1"/>
    </source>
</evidence>
<sequence length="53" mass="6113">MVEALTEKRFFCRDCRITARRVSGACLDPHEVCLSWIGDLTCEEFSWDSRTGD</sequence>
<comment type="caution">
    <text evidence="1">The sequence shown here is derived from an EMBL/GenBank/DDBJ whole genome shotgun (WGS) entry which is preliminary data.</text>
</comment>
<protein>
    <submittedName>
        <fullName evidence="1">Uncharacterized protein</fullName>
    </submittedName>
</protein>